<dbReference type="Gene3D" id="2.40.50.140">
    <property type="entry name" value="Nucleic acid-binding proteins"/>
    <property type="match status" value="1"/>
</dbReference>
<keyword evidence="9" id="KW-0067">ATP-binding</keyword>
<dbReference type="Pfam" id="PF07499">
    <property type="entry name" value="RuvA_C"/>
    <property type="match status" value="1"/>
</dbReference>
<feature type="domain" description="Helix-hairpin-helix DNA-binding motif class 1" evidence="8">
    <location>
        <begin position="107"/>
        <end position="126"/>
    </location>
</feature>
<dbReference type="Pfam" id="PF01330">
    <property type="entry name" value="RuvA_N"/>
    <property type="match status" value="1"/>
</dbReference>
<dbReference type="InterPro" id="IPR012340">
    <property type="entry name" value="NA-bd_OB-fold"/>
</dbReference>
<evidence type="ECO:0000259" key="8">
    <source>
        <dbReference type="SMART" id="SM00278"/>
    </source>
</evidence>
<keyword evidence="5 6" id="KW-0234">DNA repair</keyword>
<dbReference type="InterPro" id="IPR003583">
    <property type="entry name" value="Hlx-hairpin-Hlx_DNA-bd_motif"/>
</dbReference>
<dbReference type="GO" id="GO:0006281">
    <property type="term" value="P:DNA repair"/>
    <property type="evidence" value="ECO:0007669"/>
    <property type="project" value="UniProtKB-UniRule"/>
</dbReference>
<comment type="function">
    <text evidence="6">The RuvA-RuvB-RuvC complex processes Holliday junction (HJ) DNA during genetic recombination and DNA repair, while the RuvA-RuvB complex plays an important role in the rescue of blocked DNA replication forks via replication fork reversal (RFR). RuvA specifically binds to HJ cruciform DNA, conferring on it an open structure. The RuvB hexamer acts as an ATP-dependent pump, pulling dsDNA into and through the RuvAB complex. HJ branch migration allows RuvC to scan DNA until it finds its consensus sequence, where it cleaves and resolves the cruciform DNA.</text>
</comment>
<feature type="domain" description="Helix-hairpin-helix DNA-binding motif class 1" evidence="8">
    <location>
        <begin position="72"/>
        <end position="91"/>
    </location>
</feature>
<evidence type="ECO:0000313" key="9">
    <source>
        <dbReference type="EMBL" id="TQL72774.1"/>
    </source>
</evidence>
<evidence type="ECO:0000256" key="1">
    <source>
        <dbReference type="ARBA" id="ARBA00022490"/>
    </source>
</evidence>
<reference evidence="9 10" key="1">
    <citation type="submission" date="2019-06" db="EMBL/GenBank/DDBJ databases">
        <title>Sequencing the genomes of 1000 actinobacteria strains.</title>
        <authorList>
            <person name="Klenk H.-P."/>
        </authorList>
    </citation>
    <scope>NUCLEOTIDE SEQUENCE [LARGE SCALE GENOMIC DNA]</scope>
    <source>
        <strain evidence="9 10">DSM 24083</strain>
    </source>
</reference>
<comment type="caution">
    <text evidence="9">The sequence shown here is derived from an EMBL/GenBank/DDBJ whole genome shotgun (WGS) entry which is preliminary data.</text>
</comment>
<evidence type="ECO:0000256" key="2">
    <source>
        <dbReference type="ARBA" id="ARBA00022763"/>
    </source>
</evidence>
<proteinExistence type="inferred from homology"/>
<organism evidence="9 10">
    <name type="scientific">Enteractinococcus coprophilus</name>
    <dbReference type="NCBI Taxonomy" id="1027633"/>
    <lineage>
        <taxon>Bacteria</taxon>
        <taxon>Bacillati</taxon>
        <taxon>Actinomycetota</taxon>
        <taxon>Actinomycetes</taxon>
        <taxon>Micrococcales</taxon>
        <taxon>Micrococcaceae</taxon>
    </lineage>
</organism>
<dbReference type="InterPro" id="IPR011114">
    <property type="entry name" value="RuvA_C"/>
</dbReference>
<comment type="subcellular location">
    <subcellularLocation>
        <location evidence="6">Cytoplasm</location>
    </subcellularLocation>
</comment>
<dbReference type="NCBIfam" id="TIGR00084">
    <property type="entry name" value="ruvA"/>
    <property type="match status" value="1"/>
</dbReference>
<keyword evidence="9" id="KW-0378">Hydrolase</keyword>
<dbReference type="Pfam" id="PF14520">
    <property type="entry name" value="HHH_5"/>
    <property type="match status" value="1"/>
</dbReference>
<dbReference type="GO" id="GO:0006310">
    <property type="term" value="P:DNA recombination"/>
    <property type="evidence" value="ECO:0007669"/>
    <property type="project" value="UniProtKB-UniRule"/>
</dbReference>
<evidence type="ECO:0000256" key="7">
    <source>
        <dbReference type="SAM" id="MobiDB-lite"/>
    </source>
</evidence>
<dbReference type="GO" id="GO:0005524">
    <property type="term" value="F:ATP binding"/>
    <property type="evidence" value="ECO:0007669"/>
    <property type="project" value="InterPro"/>
</dbReference>
<dbReference type="GO" id="GO:0009378">
    <property type="term" value="F:four-way junction helicase activity"/>
    <property type="evidence" value="ECO:0007669"/>
    <property type="project" value="InterPro"/>
</dbReference>
<keyword evidence="1 6" id="KW-0963">Cytoplasm</keyword>
<comment type="similarity">
    <text evidence="6">Belongs to the RuvA family.</text>
</comment>
<dbReference type="Proteomes" id="UP000319746">
    <property type="component" value="Unassembled WGS sequence"/>
</dbReference>
<dbReference type="InterPro" id="IPR010994">
    <property type="entry name" value="RuvA_2-like"/>
</dbReference>
<dbReference type="AlphaFoldDB" id="A0A543AJK9"/>
<sequence>MISSLTGEIQHIGIDNAVIHVAGIGYVFSASPTTLSALRLGREITVQTLLMIRDDNPVLYGFGTADEREIFETMMTVSGIGPRIALAVLSIFEPDEVRHHIDQQDDKAFTKVPGIGPKSARRIILELSGKLVPREEPDQPSTRSGRSKEPVWKDQVQQALIGLGWNEKDALKGIGNALEIQPELADSHDVSAALRATLQNLGEGQRRQRL</sequence>
<keyword evidence="2 6" id="KW-0227">DNA damage</keyword>
<comment type="caution">
    <text evidence="6">Lacks conserved residue(s) required for the propagation of feature annotation.</text>
</comment>
<dbReference type="SUPFAM" id="SSF50249">
    <property type="entry name" value="Nucleic acid-binding proteins"/>
    <property type="match status" value="1"/>
</dbReference>
<evidence type="ECO:0000313" key="10">
    <source>
        <dbReference type="Proteomes" id="UP000319746"/>
    </source>
</evidence>
<comment type="domain">
    <text evidence="6">Has three domains with a flexible linker between the domains II and III and assumes an 'L' shape. Domain III is highly mobile and contacts RuvB.</text>
</comment>
<dbReference type="RefSeq" id="WP_141866152.1">
    <property type="nucleotide sequence ID" value="NZ_BAABAN010000004.1"/>
</dbReference>
<dbReference type="SMART" id="SM00278">
    <property type="entry name" value="HhH1"/>
    <property type="match status" value="2"/>
</dbReference>
<comment type="subunit">
    <text evidence="6">Homotetramer. Forms an RuvA(8)-RuvB(12)-Holliday junction (HJ) complex. HJ DNA is sandwiched between 2 RuvA tetramers; dsDNA enters through RuvA and exits via RuvB. An RuvB hexamer assembles on each DNA strand where it exits the tetramer. Each RuvB hexamer is contacted by two RuvA subunits (via domain III) on 2 adjacent RuvB subunits; this complex drives branch migration. In the full resolvosome a probable DNA-RuvA(4)-RuvB(12)-RuvC(2) complex forms which resolves the HJ.</text>
</comment>
<accession>A0A543AJK9</accession>
<protein>
    <recommendedName>
        <fullName evidence="6">Holliday junction branch migration complex subunit RuvA</fullName>
    </recommendedName>
</protein>
<dbReference type="GO" id="GO:0048476">
    <property type="term" value="C:Holliday junction resolvase complex"/>
    <property type="evidence" value="ECO:0007669"/>
    <property type="project" value="UniProtKB-UniRule"/>
</dbReference>
<evidence type="ECO:0000256" key="4">
    <source>
        <dbReference type="ARBA" id="ARBA00023172"/>
    </source>
</evidence>
<evidence type="ECO:0000256" key="5">
    <source>
        <dbReference type="ARBA" id="ARBA00023204"/>
    </source>
</evidence>
<keyword evidence="4 6" id="KW-0233">DNA recombination</keyword>
<dbReference type="OrthoDB" id="5293449at2"/>
<dbReference type="SUPFAM" id="SSF47781">
    <property type="entry name" value="RuvA domain 2-like"/>
    <property type="match status" value="1"/>
</dbReference>
<dbReference type="HAMAP" id="MF_00031">
    <property type="entry name" value="DNA_HJ_migration_RuvA"/>
    <property type="match status" value="1"/>
</dbReference>
<dbReference type="Gene3D" id="1.10.150.20">
    <property type="entry name" value="5' to 3' exonuclease, C-terminal subdomain"/>
    <property type="match status" value="1"/>
</dbReference>
<dbReference type="EMBL" id="VFOU01000002">
    <property type="protein sequence ID" value="TQL72774.1"/>
    <property type="molecule type" value="Genomic_DNA"/>
</dbReference>
<feature type="region of interest" description="Disordered" evidence="7">
    <location>
        <begin position="131"/>
        <end position="152"/>
    </location>
</feature>
<evidence type="ECO:0000256" key="6">
    <source>
        <dbReference type="HAMAP-Rule" id="MF_00031"/>
    </source>
</evidence>
<keyword evidence="9" id="KW-0547">Nucleotide-binding</keyword>
<dbReference type="GO" id="GO:0000400">
    <property type="term" value="F:four-way junction DNA binding"/>
    <property type="evidence" value="ECO:0007669"/>
    <property type="project" value="UniProtKB-UniRule"/>
</dbReference>
<dbReference type="SUPFAM" id="SSF46929">
    <property type="entry name" value="DNA helicase RuvA subunit, C-terminal domain"/>
    <property type="match status" value="1"/>
</dbReference>
<dbReference type="InterPro" id="IPR000085">
    <property type="entry name" value="RuvA"/>
</dbReference>
<dbReference type="CDD" id="cd14332">
    <property type="entry name" value="UBA_RuvA_C"/>
    <property type="match status" value="1"/>
</dbReference>
<keyword evidence="10" id="KW-1185">Reference proteome</keyword>
<dbReference type="InterPro" id="IPR013849">
    <property type="entry name" value="DNA_helicase_Holl-junc_RuvA_I"/>
</dbReference>
<keyword evidence="9" id="KW-0347">Helicase</keyword>
<name>A0A543AJK9_9MICC</name>
<dbReference type="GO" id="GO:0005737">
    <property type="term" value="C:cytoplasm"/>
    <property type="evidence" value="ECO:0007669"/>
    <property type="project" value="UniProtKB-SubCell"/>
</dbReference>
<feature type="region of interest" description="Domain III" evidence="6">
    <location>
        <begin position="154"/>
        <end position="210"/>
    </location>
</feature>
<gene>
    <name evidence="6" type="primary">ruvA</name>
    <name evidence="9" type="ORF">FB556_1443</name>
</gene>
<keyword evidence="3 6" id="KW-0238">DNA-binding</keyword>
<dbReference type="Gene3D" id="1.10.8.10">
    <property type="entry name" value="DNA helicase RuvA subunit, C-terminal domain"/>
    <property type="match status" value="1"/>
</dbReference>
<dbReference type="InterPro" id="IPR036267">
    <property type="entry name" value="RuvA_C_sf"/>
</dbReference>
<evidence type="ECO:0000256" key="3">
    <source>
        <dbReference type="ARBA" id="ARBA00023125"/>
    </source>
</evidence>
<dbReference type="GO" id="GO:0009379">
    <property type="term" value="C:Holliday junction helicase complex"/>
    <property type="evidence" value="ECO:0007669"/>
    <property type="project" value="InterPro"/>
</dbReference>